<sequence length="595" mass="66665">MSHPSDDNKPALSNNFLRSIIERDLAQTGQPERHFAGTPGDAAHHAAGPLDAAKIRTRFPPEPNGYLHIGHAKSICLNFGMARDYGGICHLRFDDTNPEKEEQEYVDAIQEMVSWLGWDWNAGGSSHLFFASNYFDFMYRAAEYLVSAGLAYVDEQTPEEMRANRGDFGRPGVNSPFRDRSPAENLARFQEMRGGKHADGAMVLRAKIDMAAPNINLRDPALYRIRRATHHNTGDTWCIYPMYTFAHPIEDALERITHSLCTLEFEDQRPFYDWLLGHLADGGLLAHPLPHQYEFGRLNLTYVVTSKRKLRQLVDEGHVDGWDDPRLPTLVGMRRRGYTPSSIRAMVEATGVTKSNAWLDYSVLDGCLRTDLEGKAARACAVLDPLKLKLTNWAELFGSSAHVEHSSAPAHPNVPELGQREFSLGHEVWIERDDFMEVPVKGYHRLYPGNKTRLKYGYVIECTGCEKDAEGKITAVLATVVPDTKSGTPGADAVKVKSAITWVSVHEAVEAEVRLYDRLFTVEQPDSGDADFLTFINPQSRRVVSAYLEPSLAQVAAGAHFQFERHGYFVADRIDHQAAKPVFNKITGLKDGWSK</sequence>
<comment type="similarity">
    <text evidence="1 11">Belongs to the class-I aminoacyl-tRNA synthetase family.</text>
</comment>
<dbReference type="InterPro" id="IPR014729">
    <property type="entry name" value="Rossmann-like_a/b/a_fold"/>
</dbReference>
<evidence type="ECO:0000256" key="9">
    <source>
        <dbReference type="ARBA" id="ARBA00048270"/>
    </source>
</evidence>
<feature type="domain" description="Glutamyl/glutaminyl-tRNA synthetase class Ib anti-codon binding" evidence="13">
    <location>
        <begin position="376"/>
        <end position="479"/>
    </location>
</feature>
<keyword evidence="5 11" id="KW-0547">Nucleotide-binding</keyword>
<dbReference type="InterPro" id="IPR000924">
    <property type="entry name" value="Glu/Gln-tRNA-synth"/>
</dbReference>
<evidence type="ECO:0000256" key="7">
    <source>
        <dbReference type="ARBA" id="ARBA00022917"/>
    </source>
</evidence>
<dbReference type="PANTHER" id="PTHR43097:SF5">
    <property type="entry name" value="GLUTAMATE--TRNA LIGASE"/>
    <property type="match status" value="1"/>
</dbReference>
<dbReference type="Pfam" id="PF20974">
    <property type="entry name" value="tRNA-synt_1c_C2"/>
    <property type="match status" value="1"/>
</dbReference>
<dbReference type="InterPro" id="IPR020059">
    <property type="entry name" value="Glu/Gln-tRNA-synth_Ib_codon-bd"/>
</dbReference>
<dbReference type="InterPro" id="IPR020058">
    <property type="entry name" value="Glu/Gln-tRNA-synth_Ib_cat-dom"/>
</dbReference>
<keyword evidence="16" id="KW-1185">Reference proteome</keyword>
<dbReference type="SUPFAM" id="SSF52374">
    <property type="entry name" value="Nucleotidylyl transferase"/>
    <property type="match status" value="1"/>
</dbReference>
<evidence type="ECO:0000256" key="10">
    <source>
        <dbReference type="NCBIfam" id="TIGR00440"/>
    </source>
</evidence>
<keyword evidence="6 11" id="KW-0067">ATP-binding</keyword>
<evidence type="ECO:0000256" key="1">
    <source>
        <dbReference type="ARBA" id="ARBA00005594"/>
    </source>
</evidence>
<dbReference type="Gene3D" id="2.40.240.10">
    <property type="entry name" value="Ribosomal Protein L25, Chain P"/>
    <property type="match status" value="2"/>
</dbReference>
<keyword evidence="7 11" id="KW-0648">Protein biosynthesis</keyword>
<dbReference type="InterPro" id="IPR004514">
    <property type="entry name" value="Gln-tRNA-synth"/>
</dbReference>
<keyword evidence="4 11" id="KW-0436">Ligase</keyword>
<dbReference type="PRINTS" id="PR00987">
    <property type="entry name" value="TRNASYNTHGLU"/>
</dbReference>
<protein>
    <recommendedName>
        <fullName evidence="2 10">Glutamine--tRNA ligase</fullName>
        <ecNumber evidence="2 10">6.1.1.18</ecNumber>
    </recommendedName>
</protein>
<evidence type="ECO:0000256" key="6">
    <source>
        <dbReference type="ARBA" id="ARBA00022840"/>
    </source>
</evidence>
<evidence type="ECO:0000256" key="3">
    <source>
        <dbReference type="ARBA" id="ARBA00022490"/>
    </source>
</evidence>
<dbReference type="Gene3D" id="3.40.50.620">
    <property type="entry name" value="HUPs"/>
    <property type="match status" value="1"/>
</dbReference>
<evidence type="ECO:0000259" key="14">
    <source>
        <dbReference type="Pfam" id="PF20974"/>
    </source>
</evidence>
<dbReference type="Pfam" id="PF03950">
    <property type="entry name" value="tRNA-synt_1c_C"/>
    <property type="match status" value="1"/>
</dbReference>
<dbReference type="InterPro" id="IPR049437">
    <property type="entry name" value="tRNA-synt_1c_C2"/>
</dbReference>
<keyword evidence="3" id="KW-0963">Cytoplasm</keyword>
<evidence type="ECO:0000313" key="16">
    <source>
        <dbReference type="Proteomes" id="UP001221189"/>
    </source>
</evidence>
<dbReference type="InterPro" id="IPR020056">
    <property type="entry name" value="Rbsml_bL25/Gln-tRNA_synth_N"/>
</dbReference>
<dbReference type="EC" id="6.1.1.18" evidence="2 10"/>
<dbReference type="GO" id="GO:0016874">
    <property type="term" value="F:ligase activity"/>
    <property type="evidence" value="ECO:0007669"/>
    <property type="project" value="UniProtKB-KW"/>
</dbReference>
<accession>A0ABT5KIH7</accession>
<keyword evidence="8 11" id="KW-0030">Aminoacyl-tRNA synthetase</keyword>
<dbReference type="InterPro" id="IPR011035">
    <property type="entry name" value="Ribosomal_bL25/Gln-tRNA_synth"/>
</dbReference>
<evidence type="ECO:0000259" key="12">
    <source>
        <dbReference type="Pfam" id="PF00749"/>
    </source>
</evidence>
<dbReference type="NCBIfam" id="NF011291">
    <property type="entry name" value="PRK14703.1"/>
    <property type="match status" value="1"/>
</dbReference>
<dbReference type="EMBL" id="JAQQXT010000014">
    <property type="protein sequence ID" value="MDC8773733.1"/>
    <property type="molecule type" value="Genomic_DNA"/>
</dbReference>
<organism evidence="15 16">
    <name type="scientific">Roseateles albus</name>
    <dbReference type="NCBI Taxonomy" id="2987525"/>
    <lineage>
        <taxon>Bacteria</taxon>
        <taxon>Pseudomonadati</taxon>
        <taxon>Pseudomonadota</taxon>
        <taxon>Betaproteobacteria</taxon>
        <taxon>Burkholderiales</taxon>
        <taxon>Sphaerotilaceae</taxon>
        <taxon>Roseateles</taxon>
    </lineage>
</organism>
<evidence type="ECO:0000313" key="15">
    <source>
        <dbReference type="EMBL" id="MDC8773733.1"/>
    </source>
</evidence>
<dbReference type="PANTHER" id="PTHR43097">
    <property type="entry name" value="GLUTAMINE-TRNA LIGASE"/>
    <property type="match status" value="1"/>
</dbReference>
<dbReference type="Proteomes" id="UP001221189">
    <property type="component" value="Unassembled WGS sequence"/>
</dbReference>
<evidence type="ECO:0000256" key="8">
    <source>
        <dbReference type="ARBA" id="ARBA00023146"/>
    </source>
</evidence>
<evidence type="ECO:0000256" key="4">
    <source>
        <dbReference type="ARBA" id="ARBA00022598"/>
    </source>
</evidence>
<reference evidence="15 16" key="1">
    <citation type="submission" date="2022-10" db="EMBL/GenBank/DDBJ databases">
        <title>Paucibacter sp. hw1 Genome sequencing.</title>
        <authorList>
            <person name="Park S."/>
        </authorList>
    </citation>
    <scope>NUCLEOTIDE SEQUENCE [LARGE SCALE GENOMIC DNA]</scope>
    <source>
        <strain evidence="16">hw1</strain>
    </source>
</reference>
<comment type="caution">
    <text evidence="15">The sequence shown here is derived from an EMBL/GenBank/DDBJ whole genome shotgun (WGS) entry which is preliminary data.</text>
</comment>
<gene>
    <name evidence="15" type="ORF">PRZ03_19345</name>
</gene>
<dbReference type="InterPro" id="IPR001412">
    <property type="entry name" value="aa-tRNA-synth_I_CS"/>
</dbReference>
<dbReference type="Pfam" id="PF00749">
    <property type="entry name" value="tRNA-synt_1c"/>
    <property type="match status" value="1"/>
</dbReference>
<comment type="catalytic activity">
    <reaction evidence="9">
        <text>tRNA(Gln) + L-glutamine + ATP = L-glutaminyl-tRNA(Gln) + AMP + diphosphate</text>
        <dbReference type="Rhea" id="RHEA:20121"/>
        <dbReference type="Rhea" id="RHEA-COMP:9662"/>
        <dbReference type="Rhea" id="RHEA-COMP:9681"/>
        <dbReference type="ChEBI" id="CHEBI:30616"/>
        <dbReference type="ChEBI" id="CHEBI:33019"/>
        <dbReference type="ChEBI" id="CHEBI:58359"/>
        <dbReference type="ChEBI" id="CHEBI:78442"/>
        <dbReference type="ChEBI" id="CHEBI:78521"/>
        <dbReference type="ChEBI" id="CHEBI:456215"/>
        <dbReference type="EC" id="6.1.1.18"/>
    </reaction>
</comment>
<feature type="domain" description="Glutamyl/glutaminyl-tRNA synthetase class Ib catalytic" evidence="12">
    <location>
        <begin position="54"/>
        <end position="358"/>
    </location>
</feature>
<dbReference type="SUPFAM" id="SSF50715">
    <property type="entry name" value="Ribosomal protein L25-like"/>
    <property type="match status" value="1"/>
</dbReference>
<dbReference type="InterPro" id="IPR050132">
    <property type="entry name" value="Gln/Glu-tRNA_Ligase"/>
</dbReference>
<dbReference type="RefSeq" id="WP_273601878.1">
    <property type="nucleotide sequence ID" value="NZ_JAQQXT010000014.1"/>
</dbReference>
<evidence type="ECO:0000256" key="5">
    <source>
        <dbReference type="ARBA" id="ARBA00022741"/>
    </source>
</evidence>
<evidence type="ECO:0000259" key="13">
    <source>
        <dbReference type="Pfam" id="PF03950"/>
    </source>
</evidence>
<feature type="domain" description="tRNA synthetases class I (E and Q) anti-codon binding" evidence="14">
    <location>
        <begin position="500"/>
        <end position="572"/>
    </location>
</feature>
<dbReference type="PROSITE" id="PS00178">
    <property type="entry name" value="AA_TRNA_LIGASE_I"/>
    <property type="match status" value="1"/>
</dbReference>
<name>A0ABT5KIH7_9BURK</name>
<proteinExistence type="inferred from homology"/>
<dbReference type="NCBIfam" id="TIGR00440">
    <property type="entry name" value="glnS"/>
    <property type="match status" value="1"/>
</dbReference>
<evidence type="ECO:0000256" key="11">
    <source>
        <dbReference type="RuleBase" id="RU363037"/>
    </source>
</evidence>
<evidence type="ECO:0000256" key="2">
    <source>
        <dbReference type="ARBA" id="ARBA00012836"/>
    </source>
</evidence>